<feature type="transmembrane region" description="Helical" evidence="1">
    <location>
        <begin position="164"/>
        <end position="185"/>
    </location>
</feature>
<evidence type="ECO:0000256" key="1">
    <source>
        <dbReference type="SAM" id="Phobius"/>
    </source>
</evidence>
<reference evidence="3" key="1">
    <citation type="submission" date="2016-10" db="EMBL/GenBank/DDBJ databases">
        <title>Sequence of Gallionella enrichment culture.</title>
        <authorList>
            <person name="Poehlein A."/>
            <person name="Muehling M."/>
            <person name="Daniel R."/>
        </authorList>
    </citation>
    <scope>NUCLEOTIDE SEQUENCE</scope>
</reference>
<dbReference type="EMBL" id="MLJW01000137">
    <property type="protein sequence ID" value="OIQ97134.1"/>
    <property type="molecule type" value="Genomic_DNA"/>
</dbReference>
<keyword evidence="1" id="KW-1133">Transmembrane helix</keyword>
<comment type="caution">
    <text evidence="3">The sequence shown here is derived from an EMBL/GenBank/DDBJ whole genome shotgun (WGS) entry which is preliminary data.</text>
</comment>
<feature type="domain" description="Zinc finger/thioredoxin putative" evidence="2">
    <location>
        <begin position="1"/>
        <end position="35"/>
    </location>
</feature>
<dbReference type="NCBIfam" id="TIGR02098">
    <property type="entry name" value="MJ0042_CXXC"/>
    <property type="match status" value="1"/>
</dbReference>
<evidence type="ECO:0000313" key="3">
    <source>
        <dbReference type="EMBL" id="OIQ97134.1"/>
    </source>
</evidence>
<accession>A0A1J5RM83</accession>
<proteinExistence type="predicted"/>
<dbReference type="Pfam" id="PF13717">
    <property type="entry name" value="Zn_ribbon_4"/>
    <property type="match status" value="1"/>
</dbReference>
<organism evidence="3">
    <name type="scientific">mine drainage metagenome</name>
    <dbReference type="NCBI Taxonomy" id="410659"/>
    <lineage>
        <taxon>unclassified sequences</taxon>
        <taxon>metagenomes</taxon>
        <taxon>ecological metagenomes</taxon>
    </lineage>
</organism>
<sequence>MIVTCPSCATHFSVPEEALGPRGRTLRCARCGHKWHQDPLVPADEVPLEMAPAPAARPVAPRPAAADPFAFSGLPAEEAPAALDEPAEDGLPGFKLDLGGQGASFNFSSDGFLEEEHSLEEPPNAGVDDPFAHIAELMSANAGDPLPDMFAAPPPKPRRRKGAVGLWLLVLVILLGGGGFGLYGLQDKVVDLVPAAGPVYEQLGLRNAVVGAGLIFRNYSSERTVQNNIEVLIVRGVIANTTGQTRALPLLRLALYNNKTLLQKKIISPPQSSLGPKATVGFRITLDQPDAAASRFEVTFTNAKEPPQVPAAAESGKAP</sequence>
<dbReference type="InterPro" id="IPR021834">
    <property type="entry name" value="DUF3426"/>
</dbReference>
<gene>
    <name evidence="3" type="ORF">GALL_208330</name>
</gene>
<keyword evidence="1" id="KW-0472">Membrane</keyword>
<dbReference type="InterPro" id="IPR011723">
    <property type="entry name" value="Znf/thioredoxin_put"/>
</dbReference>
<protein>
    <recommendedName>
        <fullName evidence="2">Zinc finger/thioredoxin putative domain-containing protein</fullName>
    </recommendedName>
</protein>
<evidence type="ECO:0000259" key="2">
    <source>
        <dbReference type="Pfam" id="PF13717"/>
    </source>
</evidence>
<dbReference type="AlphaFoldDB" id="A0A1J5RM83"/>
<name>A0A1J5RM83_9ZZZZ</name>
<dbReference type="Pfam" id="PF11906">
    <property type="entry name" value="DUF3426"/>
    <property type="match status" value="1"/>
</dbReference>
<keyword evidence="1" id="KW-0812">Transmembrane</keyword>